<feature type="domain" description="T-SNARE coiled-coil homology" evidence="15">
    <location>
        <begin position="395"/>
        <end position="457"/>
    </location>
</feature>
<dbReference type="SMART" id="SM00304">
    <property type="entry name" value="HAMP"/>
    <property type="match status" value="1"/>
</dbReference>
<dbReference type="PRINTS" id="PR00260">
    <property type="entry name" value="CHEMTRNSDUCR"/>
</dbReference>
<dbReference type="FunFam" id="1.10.287.950:FF:000001">
    <property type="entry name" value="Methyl-accepting chemotaxis sensory transducer"/>
    <property type="match status" value="1"/>
</dbReference>
<protein>
    <submittedName>
        <fullName evidence="17">Methyl-accepting chemotaxis protein I (Serine chemoreceptor protein)</fullName>
    </submittedName>
</protein>
<keyword evidence="2" id="KW-1003">Cell membrane</keyword>
<evidence type="ECO:0000256" key="1">
    <source>
        <dbReference type="ARBA" id="ARBA00004429"/>
    </source>
</evidence>
<feature type="coiled-coil region" evidence="12">
    <location>
        <begin position="436"/>
        <end position="480"/>
    </location>
</feature>
<organism evidence="17 18">
    <name type="scientific">Candidatus Burkholderia verschuerenii</name>
    <dbReference type="NCBI Taxonomy" id="242163"/>
    <lineage>
        <taxon>Bacteria</taxon>
        <taxon>Pseudomonadati</taxon>
        <taxon>Pseudomonadota</taxon>
        <taxon>Betaproteobacteria</taxon>
        <taxon>Burkholderiales</taxon>
        <taxon>Burkholderiaceae</taxon>
        <taxon>Burkholderia</taxon>
    </lineage>
</organism>
<evidence type="ECO:0000256" key="3">
    <source>
        <dbReference type="ARBA" id="ARBA00022481"/>
    </source>
</evidence>
<proteinExistence type="inferred from homology"/>
<evidence type="ECO:0000256" key="6">
    <source>
        <dbReference type="ARBA" id="ARBA00022692"/>
    </source>
</evidence>
<evidence type="ECO:0000256" key="5">
    <source>
        <dbReference type="ARBA" id="ARBA00022519"/>
    </source>
</evidence>
<dbReference type="InterPro" id="IPR003122">
    <property type="entry name" value="Tar_rcpt_lig-bd"/>
</dbReference>
<keyword evidence="8 13" id="KW-0472">Membrane</keyword>
<evidence type="ECO:0000256" key="13">
    <source>
        <dbReference type="SAM" id="Phobius"/>
    </source>
</evidence>
<keyword evidence="18" id="KW-1185">Reference proteome</keyword>
<evidence type="ECO:0000256" key="11">
    <source>
        <dbReference type="PROSITE-ProRule" id="PRU00284"/>
    </source>
</evidence>
<evidence type="ECO:0000313" key="18">
    <source>
        <dbReference type="Proteomes" id="UP000036959"/>
    </source>
</evidence>
<evidence type="ECO:0000256" key="10">
    <source>
        <dbReference type="ARBA" id="ARBA00029447"/>
    </source>
</evidence>
<feature type="domain" description="HAMP" evidence="16">
    <location>
        <begin position="179"/>
        <end position="231"/>
    </location>
</feature>
<feature type="transmembrane region" description="Helical" evidence="13">
    <location>
        <begin position="157"/>
        <end position="177"/>
    </location>
</feature>
<dbReference type="PANTHER" id="PTHR43531">
    <property type="entry name" value="PROTEIN ICFG"/>
    <property type="match status" value="1"/>
</dbReference>
<evidence type="ECO:0000259" key="16">
    <source>
        <dbReference type="PROSITE" id="PS50885"/>
    </source>
</evidence>
<dbReference type="PATRIC" id="fig|242163.4.peg.3415"/>
<dbReference type="Gene3D" id="1.10.287.950">
    <property type="entry name" value="Methyl-accepting chemotaxis protein"/>
    <property type="match status" value="1"/>
</dbReference>
<dbReference type="GO" id="GO:0007165">
    <property type="term" value="P:signal transduction"/>
    <property type="evidence" value="ECO:0007669"/>
    <property type="project" value="UniProtKB-KW"/>
</dbReference>
<dbReference type="GO" id="GO:0006935">
    <property type="term" value="P:chemotaxis"/>
    <property type="evidence" value="ECO:0007669"/>
    <property type="project" value="UniProtKB-KW"/>
</dbReference>
<keyword evidence="12" id="KW-0175">Coiled coil</keyword>
<keyword evidence="6 13" id="KW-0812">Transmembrane</keyword>
<keyword evidence="5" id="KW-0997">Cell inner membrane</keyword>
<comment type="similarity">
    <text evidence="10">Belongs to the methyl-accepting chemotaxis (MCP) protein family.</text>
</comment>
<comment type="subcellular location">
    <subcellularLocation>
        <location evidence="1">Cell inner membrane</location>
        <topology evidence="1">Multi-pass membrane protein</topology>
    </subcellularLocation>
</comment>
<dbReference type="RefSeq" id="WP_050455766.1">
    <property type="nucleotide sequence ID" value="NZ_LFJJ01000242.1"/>
</dbReference>
<dbReference type="InterPro" id="IPR051310">
    <property type="entry name" value="MCP_chemotaxis"/>
</dbReference>
<dbReference type="GO" id="GO:0005886">
    <property type="term" value="C:plasma membrane"/>
    <property type="evidence" value="ECO:0007669"/>
    <property type="project" value="UniProtKB-SubCell"/>
</dbReference>
<dbReference type="SUPFAM" id="SSF58104">
    <property type="entry name" value="Methyl-accepting chemotaxis protein (MCP) signaling domain"/>
    <property type="match status" value="1"/>
</dbReference>
<dbReference type="InterPro" id="IPR004089">
    <property type="entry name" value="MCPsignal_dom"/>
</dbReference>
<dbReference type="EMBL" id="LFJJ01000242">
    <property type="protein sequence ID" value="KND57477.1"/>
    <property type="molecule type" value="Genomic_DNA"/>
</dbReference>
<dbReference type="InterPro" id="IPR004090">
    <property type="entry name" value="Chemotax_Me-accpt_rcpt"/>
</dbReference>
<dbReference type="Pfam" id="PF02203">
    <property type="entry name" value="TarH"/>
    <property type="match status" value="1"/>
</dbReference>
<dbReference type="PANTHER" id="PTHR43531:SF14">
    <property type="entry name" value="METHYL-ACCEPTING CHEMOTAXIS PROTEIN I-RELATED"/>
    <property type="match status" value="1"/>
</dbReference>
<comment type="caution">
    <text evidence="17">The sequence shown here is derived from an EMBL/GenBank/DDBJ whole genome shotgun (WGS) entry which is preliminary data.</text>
</comment>
<evidence type="ECO:0000256" key="8">
    <source>
        <dbReference type="ARBA" id="ARBA00023136"/>
    </source>
</evidence>
<dbReference type="Pfam" id="PF00015">
    <property type="entry name" value="MCPsignal"/>
    <property type="match status" value="1"/>
</dbReference>
<keyword evidence="17" id="KW-0675">Receptor</keyword>
<dbReference type="CDD" id="cd11386">
    <property type="entry name" value="MCP_signal"/>
    <property type="match status" value="1"/>
</dbReference>
<keyword evidence="4" id="KW-0145">Chemotaxis</keyword>
<evidence type="ECO:0000259" key="15">
    <source>
        <dbReference type="PROSITE" id="PS50192"/>
    </source>
</evidence>
<dbReference type="PROSITE" id="PS50885">
    <property type="entry name" value="HAMP"/>
    <property type="match status" value="1"/>
</dbReference>
<sequence length="482" mass="51242">MSSRSNSVTYELFTNQMPSAMSVGNAEMFMARERLAFDRAALYTGTPAADDAIGRGALMHKTSDDAWAKYSTLPQEPNEKLIADKFNEQRLGMQKLIDQGYADVRSKDQAKVNADATEMQAAFSEFAKTGVELRKLQFEHAKAAYDAGQAQFSMFRISSIIAIVIGLAAAFVTWFSLRSRITRPLDAALAQFGAIASGDLRRSVHVTSNDEMGALLRGLDTMQTSLIDTVRTVRSGSESIASATKQIAAGNVDLSSRTEEQASALQETASSIDQLTGTVKQNADNARQASVLAANASEIAGKGSHVVSQVVTTMGEINQSSTKIADIIVIIEGIAFQINILALNAAVEAARAGEEGRGFAVVAGEVRTLAQRSSAAAKEIKELIDTSVARVQSGASLVDEAGRTMSEISTAVQRVTDIMGEIAAASEEQSSGIDQVARAVTQMDEVTQQNAALVEEAAAAQSLEDQAAALRSAVQTFRLQEA</sequence>
<evidence type="ECO:0000256" key="7">
    <source>
        <dbReference type="ARBA" id="ARBA00022989"/>
    </source>
</evidence>
<dbReference type="Proteomes" id="UP000036959">
    <property type="component" value="Unassembled WGS sequence"/>
</dbReference>
<name>A0A0L0M499_9BURK</name>
<gene>
    <name evidence="17" type="ORF">BVER_05813c</name>
</gene>
<dbReference type="InterPro" id="IPR003660">
    <property type="entry name" value="HAMP_dom"/>
</dbReference>
<dbReference type="CDD" id="cd06225">
    <property type="entry name" value="HAMP"/>
    <property type="match status" value="1"/>
</dbReference>
<dbReference type="InterPro" id="IPR000727">
    <property type="entry name" value="T_SNARE_dom"/>
</dbReference>
<evidence type="ECO:0000256" key="4">
    <source>
        <dbReference type="ARBA" id="ARBA00022500"/>
    </source>
</evidence>
<evidence type="ECO:0000256" key="12">
    <source>
        <dbReference type="SAM" id="Coils"/>
    </source>
</evidence>
<reference evidence="18" key="1">
    <citation type="submission" date="2015-06" db="EMBL/GenBank/DDBJ databases">
        <title>Comparative genomics of Burkholderia leaf nodule symbionts.</title>
        <authorList>
            <person name="Carlier A."/>
            <person name="Eberl L."/>
            <person name="Pinto-Carbo M."/>
        </authorList>
    </citation>
    <scope>NUCLEOTIDE SEQUENCE [LARGE SCALE GENOMIC DNA]</scope>
    <source>
        <strain evidence="18">UZHbot4</strain>
    </source>
</reference>
<evidence type="ECO:0000313" key="17">
    <source>
        <dbReference type="EMBL" id="KND57477.1"/>
    </source>
</evidence>
<keyword evidence="7 13" id="KW-1133">Transmembrane helix</keyword>
<dbReference type="SMART" id="SM00283">
    <property type="entry name" value="MA"/>
    <property type="match status" value="1"/>
</dbReference>
<dbReference type="GO" id="GO:0004888">
    <property type="term" value="F:transmembrane signaling receptor activity"/>
    <property type="evidence" value="ECO:0007669"/>
    <property type="project" value="InterPro"/>
</dbReference>
<evidence type="ECO:0000256" key="2">
    <source>
        <dbReference type="ARBA" id="ARBA00022475"/>
    </source>
</evidence>
<evidence type="ECO:0000259" key="14">
    <source>
        <dbReference type="PROSITE" id="PS50111"/>
    </source>
</evidence>
<dbReference type="PROSITE" id="PS50111">
    <property type="entry name" value="CHEMOTAXIS_TRANSDUC_2"/>
    <property type="match status" value="1"/>
</dbReference>
<feature type="domain" description="Methyl-accepting transducer" evidence="14">
    <location>
        <begin position="236"/>
        <end position="465"/>
    </location>
</feature>
<evidence type="ECO:0000256" key="9">
    <source>
        <dbReference type="ARBA" id="ARBA00023224"/>
    </source>
</evidence>
<keyword evidence="3" id="KW-0488">Methylation</keyword>
<accession>A0A0L0M499</accession>
<dbReference type="AlphaFoldDB" id="A0A0L0M499"/>
<dbReference type="Pfam" id="PF00672">
    <property type="entry name" value="HAMP"/>
    <property type="match status" value="1"/>
</dbReference>
<dbReference type="PROSITE" id="PS50192">
    <property type="entry name" value="T_SNARE"/>
    <property type="match status" value="1"/>
</dbReference>
<keyword evidence="9 11" id="KW-0807">Transducer</keyword>